<dbReference type="GO" id="GO:0003677">
    <property type="term" value="F:DNA binding"/>
    <property type="evidence" value="ECO:0007669"/>
    <property type="project" value="InterPro"/>
</dbReference>
<feature type="domain" description="HTH LytTR-type" evidence="1">
    <location>
        <begin position="12"/>
        <end position="114"/>
    </location>
</feature>
<dbReference type="Proteomes" id="UP000249016">
    <property type="component" value="Unassembled WGS sequence"/>
</dbReference>
<dbReference type="PANTHER" id="PTHR37299">
    <property type="entry name" value="TRANSCRIPTIONAL REGULATOR-RELATED"/>
    <property type="match status" value="1"/>
</dbReference>
<keyword evidence="3" id="KW-1185">Reference proteome</keyword>
<evidence type="ECO:0000259" key="1">
    <source>
        <dbReference type="PROSITE" id="PS50930"/>
    </source>
</evidence>
<reference evidence="2 3" key="1">
    <citation type="submission" date="2018-06" db="EMBL/GenBank/DDBJ databases">
        <title>Spirosoma sp. HMF3257 Genome sequencing and assembly.</title>
        <authorList>
            <person name="Kang H."/>
            <person name="Cha I."/>
            <person name="Kim H."/>
            <person name="Kang J."/>
            <person name="Joh K."/>
        </authorList>
    </citation>
    <scope>NUCLEOTIDE SEQUENCE [LARGE SCALE GENOMIC DNA]</scope>
    <source>
        <strain evidence="2 3">HMF3257</strain>
    </source>
</reference>
<dbReference type="SMART" id="SM00850">
    <property type="entry name" value="LytTR"/>
    <property type="match status" value="1"/>
</dbReference>
<dbReference type="InterPro" id="IPR046947">
    <property type="entry name" value="LytR-like"/>
</dbReference>
<dbReference type="InterPro" id="IPR007492">
    <property type="entry name" value="LytTR_DNA-bd_dom"/>
</dbReference>
<dbReference type="PANTHER" id="PTHR37299:SF1">
    <property type="entry name" value="STAGE 0 SPORULATION PROTEIN A HOMOLOG"/>
    <property type="match status" value="1"/>
</dbReference>
<evidence type="ECO:0000313" key="3">
    <source>
        <dbReference type="Proteomes" id="UP000249016"/>
    </source>
</evidence>
<dbReference type="PROSITE" id="PS50930">
    <property type="entry name" value="HTH_LYTTR"/>
    <property type="match status" value="1"/>
</dbReference>
<sequence length="137" mass="15564">MTHPVNQSTGSIKLPGQERPVSLKAIVRLQGFGNYTWVFLSNQSKPMLVTLTLKWFEDQLPDFVRIHKSEMINPTFIQAVVFDNALQTTVCLMDTYKAKVSRRRLEQVVAKLNQHSTLFSKVSSSALPKSYLLPELV</sequence>
<dbReference type="Gene3D" id="2.40.50.1020">
    <property type="entry name" value="LytTr DNA-binding domain"/>
    <property type="match status" value="1"/>
</dbReference>
<dbReference type="Pfam" id="PF04397">
    <property type="entry name" value="LytTR"/>
    <property type="match status" value="1"/>
</dbReference>
<dbReference type="OrthoDB" id="960922at2"/>
<dbReference type="RefSeq" id="WP_111348262.1">
    <property type="nucleotide sequence ID" value="NZ_QLII01000001.1"/>
</dbReference>
<accession>A0A327NQ23</accession>
<dbReference type="EMBL" id="QLII01000001">
    <property type="protein sequence ID" value="RAI77521.1"/>
    <property type="molecule type" value="Genomic_DNA"/>
</dbReference>
<organism evidence="2 3">
    <name type="scientific">Spirosoma telluris</name>
    <dbReference type="NCBI Taxonomy" id="2183553"/>
    <lineage>
        <taxon>Bacteria</taxon>
        <taxon>Pseudomonadati</taxon>
        <taxon>Bacteroidota</taxon>
        <taxon>Cytophagia</taxon>
        <taxon>Cytophagales</taxon>
        <taxon>Cytophagaceae</taxon>
        <taxon>Spirosoma</taxon>
    </lineage>
</organism>
<comment type="caution">
    <text evidence="2">The sequence shown here is derived from an EMBL/GenBank/DDBJ whole genome shotgun (WGS) entry which is preliminary data.</text>
</comment>
<protein>
    <submittedName>
        <fullName evidence="2">LytTR family transcriptional regulator</fullName>
    </submittedName>
</protein>
<dbReference type="AlphaFoldDB" id="A0A327NQ23"/>
<name>A0A327NQ23_9BACT</name>
<dbReference type="GO" id="GO:0000156">
    <property type="term" value="F:phosphorelay response regulator activity"/>
    <property type="evidence" value="ECO:0007669"/>
    <property type="project" value="InterPro"/>
</dbReference>
<proteinExistence type="predicted"/>
<gene>
    <name evidence="2" type="ORF">HMF3257_31235</name>
</gene>
<evidence type="ECO:0000313" key="2">
    <source>
        <dbReference type="EMBL" id="RAI77521.1"/>
    </source>
</evidence>